<gene>
    <name evidence="1" type="ORF">Goklo_004582</name>
</gene>
<evidence type="ECO:0000313" key="2">
    <source>
        <dbReference type="Proteomes" id="UP000593573"/>
    </source>
</evidence>
<proteinExistence type="predicted"/>
<dbReference type="AlphaFoldDB" id="A0A7J8VQ93"/>
<evidence type="ECO:0000313" key="1">
    <source>
        <dbReference type="EMBL" id="MBA0664614.1"/>
    </source>
</evidence>
<reference evidence="1 2" key="1">
    <citation type="journal article" date="2019" name="Genome Biol. Evol.">
        <title>Insights into the evolution of the New World diploid cottons (Gossypium, subgenus Houzingenia) based on genome sequencing.</title>
        <authorList>
            <person name="Grover C.E."/>
            <person name="Arick M.A. 2nd"/>
            <person name="Thrash A."/>
            <person name="Conover J.L."/>
            <person name="Sanders W.S."/>
            <person name="Peterson D.G."/>
            <person name="Frelichowski J.E."/>
            <person name="Scheffler J.A."/>
            <person name="Scheffler B.E."/>
            <person name="Wendel J.F."/>
        </authorList>
    </citation>
    <scope>NUCLEOTIDE SEQUENCE [LARGE SCALE GENOMIC DNA]</scope>
    <source>
        <strain evidence="1">57</strain>
        <tissue evidence="1">Leaf</tissue>
    </source>
</reference>
<protein>
    <submittedName>
        <fullName evidence="1">Uncharacterized protein</fullName>
    </submittedName>
</protein>
<name>A0A7J8VQ93_9ROSI</name>
<organism evidence="1 2">
    <name type="scientific">Gossypium klotzschianum</name>
    <dbReference type="NCBI Taxonomy" id="34286"/>
    <lineage>
        <taxon>Eukaryota</taxon>
        <taxon>Viridiplantae</taxon>
        <taxon>Streptophyta</taxon>
        <taxon>Embryophyta</taxon>
        <taxon>Tracheophyta</taxon>
        <taxon>Spermatophyta</taxon>
        <taxon>Magnoliopsida</taxon>
        <taxon>eudicotyledons</taxon>
        <taxon>Gunneridae</taxon>
        <taxon>Pentapetalae</taxon>
        <taxon>rosids</taxon>
        <taxon>malvids</taxon>
        <taxon>Malvales</taxon>
        <taxon>Malvaceae</taxon>
        <taxon>Malvoideae</taxon>
        <taxon>Gossypium</taxon>
    </lineage>
</organism>
<accession>A0A7J8VQ93</accession>
<dbReference type="EMBL" id="JABFAB010000011">
    <property type="protein sequence ID" value="MBA0664614.1"/>
    <property type="molecule type" value="Genomic_DNA"/>
</dbReference>
<sequence>MEAMPTVEINKTHIDDELCCVDCKDQRLLPVRLWLLAKA</sequence>
<keyword evidence="2" id="KW-1185">Reference proteome</keyword>
<dbReference type="Proteomes" id="UP000593573">
    <property type="component" value="Unassembled WGS sequence"/>
</dbReference>
<comment type="caution">
    <text evidence="1">The sequence shown here is derived from an EMBL/GenBank/DDBJ whole genome shotgun (WGS) entry which is preliminary data.</text>
</comment>